<dbReference type="VEuPathDB" id="AmoebaDB:EIN_385700"/>
<dbReference type="OrthoDB" id="5835829at2759"/>
<name>L7FM68_ENTIV</name>
<gene>
    <name evidence="1" type="ORF">EIN_385700</name>
</gene>
<dbReference type="EMBL" id="KB207044">
    <property type="protein sequence ID" value="ELP85718.1"/>
    <property type="molecule type" value="Genomic_DNA"/>
</dbReference>
<sequence>MSRLLLRANTVSHRFREFIWAWDGKGVRCQAKNTKHGATSSVFGMSKSFSSFVASLSFNHAYIEKRNANRCGKTTGEGMKRGWESFSSKMFNDGIGGFIAGVGKEVVGAIDLFGKTSEGKGSSTNTKRF</sequence>
<organism evidence="1 2">
    <name type="scientific">Entamoeba invadens IP1</name>
    <dbReference type="NCBI Taxonomy" id="370355"/>
    <lineage>
        <taxon>Eukaryota</taxon>
        <taxon>Amoebozoa</taxon>
        <taxon>Evosea</taxon>
        <taxon>Archamoebae</taxon>
        <taxon>Mastigamoebida</taxon>
        <taxon>Entamoebidae</taxon>
        <taxon>Entamoeba</taxon>
    </lineage>
</organism>
<dbReference type="Proteomes" id="UP000014680">
    <property type="component" value="Unassembled WGS sequence"/>
</dbReference>
<dbReference type="AlphaFoldDB" id="L7FM68"/>
<dbReference type="RefSeq" id="XP_004185064.1">
    <property type="nucleotide sequence ID" value="XM_004185016.1"/>
</dbReference>
<accession>L7FM68</accession>
<protein>
    <submittedName>
        <fullName evidence="1">Uncharacterized protein</fullName>
    </submittedName>
</protein>
<evidence type="ECO:0000313" key="1">
    <source>
        <dbReference type="EMBL" id="ELP85718.1"/>
    </source>
</evidence>
<reference evidence="1 2" key="1">
    <citation type="submission" date="2012-10" db="EMBL/GenBank/DDBJ databases">
        <authorList>
            <person name="Zafar N."/>
            <person name="Inman J."/>
            <person name="Hall N."/>
            <person name="Lorenzi H."/>
            <person name="Caler E."/>
        </authorList>
    </citation>
    <scope>NUCLEOTIDE SEQUENCE [LARGE SCALE GENOMIC DNA]</scope>
    <source>
        <strain evidence="1 2">IP1</strain>
    </source>
</reference>
<dbReference type="KEGG" id="eiv:EIN_385700"/>
<evidence type="ECO:0000313" key="2">
    <source>
        <dbReference type="Proteomes" id="UP000014680"/>
    </source>
</evidence>
<dbReference type="GeneID" id="14884696"/>
<proteinExistence type="predicted"/>
<keyword evidence="2" id="KW-1185">Reference proteome</keyword>